<name>A0A078M956_9STAP</name>
<feature type="domain" description="ABC transporter" evidence="2">
    <location>
        <begin position="7"/>
        <end position="233"/>
    </location>
</feature>
<dbReference type="AlphaFoldDB" id="A0A078M956"/>
<reference evidence="3 4" key="1">
    <citation type="submission" date="2014-07" db="EMBL/GenBank/DDBJ databases">
        <authorList>
            <person name="Urmite Genomes Urmite Genomes"/>
        </authorList>
    </citation>
    <scope>NUCLEOTIDE SEQUENCE [LARGE SCALE GENOMIC DNA]</scope>
    <source>
        <strain evidence="3 4">13MG44_air</strain>
    </source>
</reference>
<dbReference type="Pfam" id="PF22269">
    <property type="entry name" value="TagH_SH3-like"/>
    <property type="match status" value="1"/>
</dbReference>
<keyword evidence="1" id="KW-0812">Transmembrane</keyword>
<dbReference type="STRING" id="1461582.BN1048_02272"/>
<dbReference type="GO" id="GO:0005524">
    <property type="term" value="F:ATP binding"/>
    <property type="evidence" value="ECO:0007669"/>
    <property type="project" value="UniProtKB-KW"/>
</dbReference>
<dbReference type="PROSITE" id="PS50893">
    <property type="entry name" value="ABC_TRANSPORTER_2"/>
    <property type="match status" value="1"/>
</dbReference>
<dbReference type="SUPFAM" id="SSF52540">
    <property type="entry name" value="P-loop containing nucleoside triphosphate hydrolases"/>
    <property type="match status" value="1"/>
</dbReference>
<dbReference type="InterPro" id="IPR053989">
    <property type="entry name" value="TagH_SH3-like"/>
</dbReference>
<dbReference type="RefSeq" id="WP_035811360.1">
    <property type="nucleotide sequence ID" value="NZ_CCSE01000001.1"/>
</dbReference>
<accession>A0A078M956</accession>
<dbReference type="InterPro" id="IPR003439">
    <property type="entry name" value="ABC_transporter-like_ATP-bd"/>
</dbReference>
<dbReference type="GO" id="GO:0016887">
    <property type="term" value="F:ATP hydrolysis activity"/>
    <property type="evidence" value="ECO:0007669"/>
    <property type="project" value="InterPro"/>
</dbReference>
<evidence type="ECO:0000313" key="3">
    <source>
        <dbReference type="EMBL" id="CEA03968.1"/>
    </source>
</evidence>
<keyword evidence="1" id="KW-1133">Transmembrane helix</keyword>
<proteinExistence type="predicted"/>
<dbReference type="PANTHER" id="PTHR46743">
    <property type="entry name" value="TEICHOIC ACIDS EXPORT ATP-BINDING PROTEIN TAGH"/>
    <property type="match status" value="1"/>
</dbReference>
<keyword evidence="3" id="KW-0547">Nucleotide-binding</keyword>
<dbReference type="PANTHER" id="PTHR46743:SF2">
    <property type="entry name" value="TEICHOIC ACIDS EXPORT ATP-BINDING PROTEIN TAGH"/>
    <property type="match status" value="1"/>
</dbReference>
<keyword evidence="3" id="KW-0067">ATP-binding</keyword>
<dbReference type="eggNOG" id="COG1134">
    <property type="taxonomic scope" value="Bacteria"/>
</dbReference>
<evidence type="ECO:0000256" key="1">
    <source>
        <dbReference type="SAM" id="Phobius"/>
    </source>
</evidence>
<organism evidence="3 4">
    <name type="scientific">Jeotgalicoccus saudimassiliensis</name>
    <dbReference type="NCBI Taxonomy" id="1461582"/>
    <lineage>
        <taxon>Bacteria</taxon>
        <taxon>Bacillati</taxon>
        <taxon>Bacillota</taxon>
        <taxon>Bacilli</taxon>
        <taxon>Bacillales</taxon>
        <taxon>Staphylococcaceae</taxon>
        <taxon>Jeotgalicoccus</taxon>
    </lineage>
</organism>
<keyword evidence="4" id="KW-1185">Reference proteome</keyword>
<dbReference type="Pfam" id="PF22096">
    <property type="entry name" value="TagH_C"/>
    <property type="match status" value="1"/>
</dbReference>
<dbReference type="HOGENOM" id="CLU_054314_0_0_9"/>
<feature type="transmembrane region" description="Helical" evidence="1">
    <location>
        <begin position="280"/>
        <end position="305"/>
    </location>
</feature>
<evidence type="ECO:0000259" key="2">
    <source>
        <dbReference type="PROSITE" id="PS50893"/>
    </source>
</evidence>
<gene>
    <name evidence="3" type="primary">tagH_4</name>
    <name evidence="3" type="ORF">BN1048_02272</name>
</gene>
<evidence type="ECO:0000313" key="4">
    <source>
        <dbReference type="Proteomes" id="UP000044136"/>
    </source>
</evidence>
<dbReference type="InterPro" id="IPR050683">
    <property type="entry name" value="Bact_Polysacc_Export_ATP-bd"/>
</dbReference>
<dbReference type="EMBL" id="CCSE01000001">
    <property type="protein sequence ID" value="CEA03968.1"/>
    <property type="molecule type" value="Genomic_DNA"/>
</dbReference>
<dbReference type="OrthoDB" id="2385601at2"/>
<dbReference type="InterPro" id="IPR027417">
    <property type="entry name" value="P-loop_NTPase"/>
</dbReference>
<protein>
    <submittedName>
        <fullName evidence="3">Teichoic acids export ATP-binding protein TagH</fullName>
    </submittedName>
</protein>
<sequence length="495" mass="56721">MKNKILLKGLDLSYSKEAKDFKKRMLGDAGTVHLKNINIHLYEGEVLGLLSDADTLFYIKEVLSGTLNPVTGKVKANGGILSLDVMDHINNPFTLNFFIEELLEEYKSGKQFADTIEHLHNKAVIRNNLNKKIKDLSRKQLAHILLEISALIDVEVIIYTNFHEHLDDLMKFRSVVNMHENQGRGVLLLETSLEPIEKMANYFTWVSYGQTRFEGSVEQGVENYNKYLREKSMIKNVEQEALFDLEWKRRVYEDEMYSENFKRLGKQQASILDNINIRKIIVTLVLAFIMVLSALVIFMNISFIGESPTFTEEQQNLEKTVTSDRLSYAFVDRDGLEVGGTLLPQYTLLEVTASDETTYTVSHNGEETTVSRDDVIYFNPASLYTEEAFMTLLEYTSPVIQNNYMFYSNYLNGSREFLEQNITFDVLDENHGSVAGIPITYHFSGETVFSMEFEGAENNSIAEDLSLTGEVTVFRVGDGFMIYDSVENNWNYLIR</sequence>
<dbReference type="InterPro" id="IPR053990">
    <property type="entry name" value="TagH_C"/>
</dbReference>
<keyword evidence="1" id="KW-0472">Membrane</keyword>
<dbReference type="Proteomes" id="UP000044136">
    <property type="component" value="Unassembled WGS sequence"/>
</dbReference>